<reference evidence="5 6" key="1">
    <citation type="journal article" date="2008" name="Proc. Natl. Acad. Sci. U.S.A.">
        <title>Niche adaptation and genome expansion in the chlorophyll d-producing cyanobacterium Acaryochloris marina.</title>
        <authorList>
            <person name="Swingley W.D."/>
            <person name="Chen M."/>
            <person name="Cheung P.C."/>
            <person name="Conrad A.L."/>
            <person name="Dejesa L.C."/>
            <person name="Hao J."/>
            <person name="Honchak B.M."/>
            <person name="Karbach L.E."/>
            <person name="Kurdoglu A."/>
            <person name="Lahiri S."/>
            <person name="Mastrian S.D."/>
            <person name="Miyashita H."/>
            <person name="Page L."/>
            <person name="Ramakrishna P."/>
            <person name="Satoh S."/>
            <person name="Sattley W.M."/>
            <person name="Shimada Y."/>
            <person name="Taylor H.L."/>
            <person name="Tomo T."/>
            <person name="Tsuchiya T."/>
            <person name="Wang Z.T."/>
            <person name="Raymond J."/>
            <person name="Mimuro M."/>
            <person name="Blankenship R.E."/>
            <person name="Touchman J.W."/>
        </authorList>
    </citation>
    <scope>NUCLEOTIDE SEQUENCE [LARGE SCALE GENOMIC DNA]</scope>
    <source>
        <strain evidence="6">MBIC 11017</strain>
    </source>
</reference>
<evidence type="ECO:0000259" key="4">
    <source>
        <dbReference type="Pfam" id="PF01420"/>
    </source>
</evidence>
<dbReference type="CDD" id="cd17282">
    <property type="entry name" value="RMtype1_S_Eco16444ORF1681_TRD1-CR1_like"/>
    <property type="match status" value="1"/>
</dbReference>
<dbReference type="InterPro" id="IPR044946">
    <property type="entry name" value="Restrct_endonuc_typeI_TRD_sf"/>
</dbReference>
<dbReference type="Pfam" id="PF01420">
    <property type="entry name" value="Methylase_S"/>
    <property type="match status" value="1"/>
</dbReference>
<dbReference type="Gene3D" id="3.90.220.20">
    <property type="entry name" value="DNA methylase specificity domains"/>
    <property type="match status" value="2"/>
</dbReference>
<evidence type="ECO:0000256" key="1">
    <source>
        <dbReference type="ARBA" id="ARBA00010923"/>
    </source>
</evidence>
<dbReference type="PANTHER" id="PTHR30408:SF12">
    <property type="entry name" value="TYPE I RESTRICTION ENZYME MJAVIII SPECIFICITY SUBUNIT"/>
    <property type="match status" value="1"/>
</dbReference>
<dbReference type="SUPFAM" id="SSF116734">
    <property type="entry name" value="DNA methylase specificity domain"/>
    <property type="match status" value="2"/>
</dbReference>
<evidence type="ECO:0000313" key="6">
    <source>
        <dbReference type="Proteomes" id="UP000000268"/>
    </source>
</evidence>
<dbReference type="KEGG" id="amr:AM1_4781"/>
<evidence type="ECO:0000256" key="2">
    <source>
        <dbReference type="ARBA" id="ARBA00022747"/>
    </source>
</evidence>
<keyword evidence="6" id="KW-1185">Reference proteome</keyword>
<dbReference type="HOGENOM" id="CLU_021095_1_0_3"/>
<dbReference type="STRING" id="329726.AM1_4781"/>
<feature type="domain" description="Type I restriction modification DNA specificity" evidence="4">
    <location>
        <begin position="118"/>
        <end position="258"/>
    </location>
</feature>
<dbReference type="EMBL" id="CP000828">
    <property type="protein sequence ID" value="ABW29752.1"/>
    <property type="molecule type" value="Genomic_DNA"/>
</dbReference>
<dbReference type="InterPro" id="IPR000055">
    <property type="entry name" value="Restrct_endonuc_typeI_TRD"/>
</dbReference>
<accession>B0C2G2</accession>
<comment type="similarity">
    <text evidence="1">Belongs to the type-I restriction system S methylase family.</text>
</comment>
<gene>
    <name evidence="5" type="ordered locus">AM1_4781</name>
</gene>
<dbReference type="eggNOG" id="COG0732">
    <property type="taxonomic scope" value="Bacteria"/>
</dbReference>
<protein>
    <submittedName>
        <fullName evidence="5">Restriction modification system DNA specificity domain</fullName>
    </submittedName>
</protein>
<name>B0C2G2_ACAM1</name>
<dbReference type="Gene3D" id="1.10.287.1120">
    <property type="entry name" value="Bipartite methylase S protein"/>
    <property type="match status" value="1"/>
</dbReference>
<dbReference type="GO" id="GO:0009307">
    <property type="term" value="P:DNA restriction-modification system"/>
    <property type="evidence" value="ECO:0007669"/>
    <property type="project" value="UniProtKB-KW"/>
</dbReference>
<evidence type="ECO:0000313" key="5">
    <source>
        <dbReference type="EMBL" id="ABW29752.1"/>
    </source>
</evidence>
<evidence type="ECO:0000256" key="3">
    <source>
        <dbReference type="ARBA" id="ARBA00023125"/>
    </source>
</evidence>
<keyword evidence="2" id="KW-0680">Restriction system</keyword>
<organism evidence="5 6">
    <name type="scientific">Acaryochloris marina (strain MBIC 11017)</name>
    <dbReference type="NCBI Taxonomy" id="329726"/>
    <lineage>
        <taxon>Bacteria</taxon>
        <taxon>Bacillati</taxon>
        <taxon>Cyanobacteriota</taxon>
        <taxon>Cyanophyceae</taxon>
        <taxon>Acaryochloridales</taxon>
        <taxon>Acaryochloridaceae</taxon>
        <taxon>Acaryochloris</taxon>
    </lineage>
</organism>
<dbReference type="AlphaFoldDB" id="B0C2G2"/>
<sequence length="295" mass="33280">MLKVYYGMGSGLRQNLDYTDFKYLPLTIPPIDEQRRIVEFLDRKTVELDDAIATKQRLIELLQEQKAILINQAVTKGLDPNVPMCDRGIHGLEKVPNHWKLCSVKRLTQILRGKFSHRPRNDARFYGGQYPFIQTGDISQAGRRITKYSQTLNARGYAVSKEFPAGTVVMVITGAKTGEVSILGFNACFPDSAVGFFPNPGEVSADFLYYMFGVLKTRLDEVSIVSTQENLNVDRIGALYTACPPVEEQNQIVDFLDNRLLGFETAQVRAEEQINKLQEFREILISHAVTGKIKV</sequence>
<keyword evidence="3" id="KW-0238">DNA-binding</keyword>
<dbReference type="Proteomes" id="UP000000268">
    <property type="component" value="Chromosome"/>
</dbReference>
<dbReference type="InterPro" id="IPR052021">
    <property type="entry name" value="Type-I_RS_S_subunit"/>
</dbReference>
<dbReference type="GO" id="GO:0003677">
    <property type="term" value="F:DNA binding"/>
    <property type="evidence" value="ECO:0007669"/>
    <property type="project" value="UniProtKB-KW"/>
</dbReference>
<dbReference type="PANTHER" id="PTHR30408">
    <property type="entry name" value="TYPE-1 RESTRICTION ENZYME ECOKI SPECIFICITY PROTEIN"/>
    <property type="match status" value="1"/>
</dbReference>
<proteinExistence type="inferred from homology"/>